<gene>
    <name evidence="2" type="ORF">Tci_885838</name>
</gene>
<reference evidence="2" key="1">
    <citation type="journal article" date="2019" name="Sci. Rep.">
        <title>Draft genome of Tanacetum cinerariifolium, the natural source of mosquito coil.</title>
        <authorList>
            <person name="Yamashiro T."/>
            <person name="Shiraishi A."/>
            <person name="Satake H."/>
            <person name="Nakayama K."/>
        </authorList>
    </citation>
    <scope>NUCLEOTIDE SEQUENCE</scope>
</reference>
<feature type="compositionally biased region" description="Basic and acidic residues" evidence="1">
    <location>
        <begin position="79"/>
        <end position="89"/>
    </location>
</feature>
<sequence>GHIIQNCRTPATAKNQRTRICYECGSLRYYKSKCPIVKFHKRVDMTHGRVRASKPKTMQDAIEIATKLMNKKISTPAECHTENKKRLDNTSKNNQK</sequence>
<feature type="non-terminal residue" evidence="2">
    <location>
        <position position="1"/>
    </location>
</feature>
<dbReference type="EMBL" id="BKCJ011275332">
    <property type="protein sequence ID" value="GFD13869.1"/>
    <property type="molecule type" value="Genomic_DNA"/>
</dbReference>
<name>A0A699TXW7_TANCI</name>
<accession>A0A699TXW7</accession>
<comment type="caution">
    <text evidence="2">The sequence shown here is derived from an EMBL/GenBank/DDBJ whole genome shotgun (WGS) entry which is preliminary data.</text>
</comment>
<proteinExistence type="predicted"/>
<feature type="region of interest" description="Disordered" evidence="1">
    <location>
        <begin position="73"/>
        <end position="96"/>
    </location>
</feature>
<dbReference type="AlphaFoldDB" id="A0A699TXW7"/>
<evidence type="ECO:0000313" key="2">
    <source>
        <dbReference type="EMBL" id="GFD13869.1"/>
    </source>
</evidence>
<protein>
    <recommendedName>
        <fullName evidence="3">Reverse transcriptase domain-containing protein</fullName>
    </recommendedName>
</protein>
<evidence type="ECO:0000256" key="1">
    <source>
        <dbReference type="SAM" id="MobiDB-lite"/>
    </source>
</evidence>
<organism evidence="2">
    <name type="scientific">Tanacetum cinerariifolium</name>
    <name type="common">Dalmatian daisy</name>
    <name type="synonym">Chrysanthemum cinerariifolium</name>
    <dbReference type="NCBI Taxonomy" id="118510"/>
    <lineage>
        <taxon>Eukaryota</taxon>
        <taxon>Viridiplantae</taxon>
        <taxon>Streptophyta</taxon>
        <taxon>Embryophyta</taxon>
        <taxon>Tracheophyta</taxon>
        <taxon>Spermatophyta</taxon>
        <taxon>Magnoliopsida</taxon>
        <taxon>eudicotyledons</taxon>
        <taxon>Gunneridae</taxon>
        <taxon>Pentapetalae</taxon>
        <taxon>asterids</taxon>
        <taxon>campanulids</taxon>
        <taxon>Asterales</taxon>
        <taxon>Asteraceae</taxon>
        <taxon>Asteroideae</taxon>
        <taxon>Anthemideae</taxon>
        <taxon>Anthemidinae</taxon>
        <taxon>Tanacetum</taxon>
    </lineage>
</organism>
<evidence type="ECO:0008006" key="3">
    <source>
        <dbReference type="Google" id="ProtNLM"/>
    </source>
</evidence>